<dbReference type="Proteomes" id="UP000008311">
    <property type="component" value="Unassembled WGS sequence"/>
</dbReference>
<dbReference type="InParanoid" id="B9SIM0"/>
<proteinExistence type="predicted"/>
<name>B9SIM0_RICCO</name>
<protein>
    <recommendedName>
        <fullName evidence="1">Reverse transcriptase zinc-binding domain-containing protein</fullName>
    </recommendedName>
</protein>
<dbReference type="InterPro" id="IPR026960">
    <property type="entry name" value="RVT-Znf"/>
</dbReference>
<dbReference type="AlphaFoldDB" id="B9SIM0"/>
<dbReference type="Pfam" id="PF13966">
    <property type="entry name" value="zf-RVT"/>
    <property type="match status" value="1"/>
</dbReference>
<accession>B9SIM0</accession>
<evidence type="ECO:0000259" key="1">
    <source>
        <dbReference type="Pfam" id="PF13966"/>
    </source>
</evidence>
<gene>
    <name evidence="2" type="ORF">RCOM_0823610</name>
</gene>
<sequence>MDCKFEIRVATSSLKHLWNKVWRLNRPPKLKHFIWKALRGILPSKAVIVKRVDRRLRGYDRCGKVEESLEHVLTLQEYHSLVTDSIPR</sequence>
<evidence type="ECO:0000313" key="3">
    <source>
        <dbReference type="Proteomes" id="UP000008311"/>
    </source>
</evidence>
<dbReference type="EMBL" id="EQ973975">
    <property type="protein sequence ID" value="EEF36533.1"/>
    <property type="molecule type" value="Genomic_DNA"/>
</dbReference>
<feature type="domain" description="Reverse transcriptase zinc-binding" evidence="1">
    <location>
        <begin position="14"/>
        <end position="74"/>
    </location>
</feature>
<organism evidence="2 3">
    <name type="scientific">Ricinus communis</name>
    <name type="common">Castor bean</name>
    <dbReference type="NCBI Taxonomy" id="3988"/>
    <lineage>
        <taxon>Eukaryota</taxon>
        <taxon>Viridiplantae</taxon>
        <taxon>Streptophyta</taxon>
        <taxon>Embryophyta</taxon>
        <taxon>Tracheophyta</taxon>
        <taxon>Spermatophyta</taxon>
        <taxon>Magnoliopsida</taxon>
        <taxon>eudicotyledons</taxon>
        <taxon>Gunneridae</taxon>
        <taxon>Pentapetalae</taxon>
        <taxon>rosids</taxon>
        <taxon>fabids</taxon>
        <taxon>Malpighiales</taxon>
        <taxon>Euphorbiaceae</taxon>
        <taxon>Acalyphoideae</taxon>
        <taxon>Acalypheae</taxon>
        <taxon>Ricinus</taxon>
    </lineage>
</organism>
<evidence type="ECO:0000313" key="2">
    <source>
        <dbReference type="EMBL" id="EEF36533.1"/>
    </source>
</evidence>
<keyword evidence="3" id="KW-1185">Reference proteome</keyword>
<reference evidence="3" key="1">
    <citation type="journal article" date="2010" name="Nat. Biotechnol.">
        <title>Draft genome sequence of the oilseed species Ricinus communis.</title>
        <authorList>
            <person name="Chan A.P."/>
            <person name="Crabtree J."/>
            <person name="Zhao Q."/>
            <person name="Lorenzi H."/>
            <person name="Orvis J."/>
            <person name="Puiu D."/>
            <person name="Melake-Berhan A."/>
            <person name="Jones K.M."/>
            <person name="Redman J."/>
            <person name="Chen G."/>
            <person name="Cahoon E.B."/>
            <person name="Gedil M."/>
            <person name="Stanke M."/>
            <person name="Haas B.J."/>
            <person name="Wortman J.R."/>
            <person name="Fraser-Liggett C.M."/>
            <person name="Ravel J."/>
            <person name="Rabinowicz P.D."/>
        </authorList>
    </citation>
    <scope>NUCLEOTIDE SEQUENCE [LARGE SCALE GENOMIC DNA]</scope>
    <source>
        <strain evidence="3">cv. Hale</strain>
    </source>
</reference>